<sequence length="56" mass="6491">MFVLIRFLLCNIVTFCHFCSFESVIDKEKVSGVENRLNQIRGVKGWKIPPKPCSMM</sequence>
<organism evidence="2 3">
    <name type="scientific">Oryzias melastigma</name>
    <name type="common">Marine medaka</name>
    <dbReference type="NCBI Taxonomy" id="30732"/>
    <lineage>
        <taxon>Eukaryota</taxon>
        <taxon>Metazoa</taxon>
        <taxon>Chordata</taxon>
        <taxon>Craniata</taxon>
        <taxon>Vertebrata</taxon>
        <taxon>Euteleostomi</taxon>
        <taxon>Actinopterygii</taxon>
        <taxon>Neopterygii</taxon>
        <taxon>Teleostei</taxon>
        <taxon>Neoteleostei</taxon>
        <taxon>Acanthomorphata</taxon>
        <taxon>Ovalentaria</taxon>
        <taxon>Atherinomorphae</taxon>
        <taxon>Beloniformes</taxon>
        <taxon>Adrianichthyidae</taxon>
        <taxon>Oryziinae</taxon>
        <taxon>Oryzias</taxon>
    </lineage>
</organism>
<protein>
    <submittedName>
        <fullName evidence="2">Uncharacterized protein</fullName>
    </submittedName>
</protein>
<name>A0A3B3CU46_ORYME</name>
<dbReference type="Proteomes" id="UP000261560">
    <property type="component" value="Unplaced"/>
</dbReference>
<reference evidence="2" key="2">
    <citation type="submission" date="2025-09" db="UniProtKB">
        <authorList>
            <consortium name="Ensembl"/>
        </authorList>
    </citation>
    <scope>IDENTIFICATION</scope>
</reference>
<proteinExistence type="predicted"/>
<evidence type="ECO:0000313" key="3">
    <source>
        <dbReference type="Proteomes" id="UP000261560"/>
    </source>
</evidence>
<dbReference type="AlphaFoldDB" id="A0A3B3CU46"/>
<dbReference type="Ensembl" id="ENSOMET00000036311.1">
    <property type="protein sequence ID" value="ENSOMEP00000020870.1"/>
    <property type="gene ID" value="ENSOMEG00000000603.1"/>
</dbReference>
<accession>A0A3B3CU46</accession>
<dbReference type="PaxDb" id="30732-ENSOMEP00000020870"/>
<evidence type="ECO:0000256" key="1">
    <source>
        <dbReference type="SAM" id="SignalP"/>
    </source>
</evidence>
<feature type="chain" id="PRO_5017434555" evidence="1">
    <location>
        <begin position="19"/>
        <end position="56"/>
    </location>
</feature>
<keyword evidence="1" id="KW-0732">Signal</keyword>
<reference evidence="2" key="1">
    <citation type="submission" date="2025-08" db="UniProtKB">
        <authorList>
            <consortium name="Ensembl"/>
        </authorList>
    </citation>
    <scope>IDENTIFICATION</scope>
</reference>
<keyword evidence="3" id="KW-1185">Reference proteome</keyword>
<feature type="signal peptide" evidence="1">
    <location>
        <begin position="1"/>
        <end position="18"/>
    </location>
</feature>
<evidence type="ECO:0000313" key="2">
    <source>
        <dbReference type="Ensembl" id="ENSOMEP00000020870.1"/>
    </source>
</evidence>